<dbReference type="Gene3D" id="1.20.5.3310">
    <property type="match status" value="1"/>
</dbReference>
<dbReference type="HAMAP" id="MF_00237">
    <property type="entry name" value="TatB"/>
    <property type="match status" value="1"/>
</dbReference>
<keyword evidence="4 9" id="KW-0812">Transmembrane</keyword>
<gene>
    <name evidence="11" type="ordered locus">Hoch_0076</name>
</gene>
<sequence>MFGMGFGEIVIIVVVALLFLGPERLPQAAKSISKGIRDIRKQTRALRETIEDDNEIGDAVRELQSALRGDEQYNTMAARRRAALNRANAATDAESAVATAEAARGGATQSAAVAGATAAGADAEAAGADPSAPEAASASADADKPAADGPPTPVLASPAGSIARGDGGGDESASAGESASKSPAEQVHG</sequence>
<evidence type="ECO:0000256" key="9">
    <source>
        <dbReference type="HAMAP-Rule" id="MF_00237"/>
    </source>
</evidence>
<evidence type="ECO:0000256" key="1">
    <source>
        <dbReference type="ARBA" id="ARBA00004167"/>
    </source>
</evidence>
<organism evidence="11 12">
    <name type="scientific">Haliangium ochraceum (strain DSM 14365 / JCM 11303 / SMP-2)</name>
    <dbReference type="NCBI Taxonomy" id="502025"/>
    <lineage>
        <taxon>Bacteria</taxon>
        <taxon>Pseudomonadati</taxon>
        <taxon>Myxococcota</taxon>
        <taxon>Polyangia</taxon>
        <taxon>Haliangiales</taxon>
        <taxon>Kofleriaceae</taxon>
        <taxon>Haliangium</taxon>
    </lineage>
</organism>
<dbReference type="AlphaFoldDB" id="D0LGH1"/>
<keyword evidence="8 9" id="KW-0472">Membrane</keyword>
<comment type="similarity">
    <text evidence="9">Belongs to the TatB family.</text>
</comment>
<reference evidence="11 12" key="1">
    <citation type="journal article" date="2010" name="Stand. Genomic Sci.">
        <title>Complete genome sequence of Haliangium ochraceum type strain (SMP-2).</title>
        <authorList>
            <consortium name="US DOE Joint Genome Institute (JGI-PGF)"/>
            <person name="Ivanova N."/>
            <person name="Daum C."/>
            <person name="Lang E."/>
            <person name="Abt B."/>
            <person name="Kopitz M."/>
            <person name="Saunders E."/>
            <person name="Lapidus A."/>
            <person name="Lucas S."/>
            <person name="Glavina Del Rio T."/>
            <person name="Nolan M."/>
            <person name="Tice H."/>
            <person name="Copeland A."/>
            <person name="Cheng J.F."/>
            <person name="Chen F."/>
            <person name="Bruce D."/>
            <person name="Goodwin L."/>
            <person name="Pitluck S."/>
            <person name="Mavromatis K."/>
            <person name="Pati A."/>
            <person name="Mikhailova N."/>
            <person name="Chen A."/>
            <person name="Palaniappan K."/>
            <person name="Land M."/>
            <person name="Hauser L."/>
            <person name="Chang Y.J."/>
            <person name="Jeffries C.D."/>
            <person name="Detter J.C."/>
            <person name="Brettin T."/>
            <person name="Rohde M."/>
            <person name="Goker M."/>
            <person name="Bristow J."/>
            <person name="Markowitz V."/>
            <person name="Eisen J.A."/>
            <person name="Hugenholtz P."/>
            <person name="Kyrpides N.C."/>
            <person name="Klenk H.P."/>
        </authorList>
    </citation>
    <scope>NUCLEOTIDE SEQUENCE [LARGE SCALE GENOMIC DNA]</scope>
    <source>
        <strain evidence="12">DSM 14365 / CIP 107738 / JCM 11303 / AJ 13395 / SMP-2</strain>
    </source>
</reference>
<dbReference type="GO" id="GO:0033281">
    <property type="term" value="C:TAT protein transport complex"/>
    <property type="evidence" value="ECO:0007669"/>
    <property type="project" value="UniProtKB-UniRule"/>
</dbReference>
<accession>D0LGH1</accession>
<protein>
    <recommendedName>
        <fullName evidence="9">Sec-independent protein translocase protein TatB homolog</fullName>
    </recommendedName>
</protein>
<evidence type="ECO:0000256" key="10">
    <source>
        <dbReference type="SAM" id="MobiDB-lite"/>
    </source>
</evidence>
<dbReference type="HOGENOM" id="CLU_1432731_0_0_7"/>
<keyword evidence="3 9" id="KW-1003">Cell membrane</keyword>
<evidence type="ECO:0000313" key="12">
    <source>
        <dbReference type="Proteomes" id="UP000001880"/>
    </source>
</evidence>
<dbReference type="GO" id="GO:0043953">
    <property type="term" value="P:protein transport by the Tat complex"/>
    <property type="evidence" value="ECO:0007669"/>
    <property type="project" value="UniProtKB-UniRule"/>
</dbReference>
<feature type="compositionally biased region" description="Low complexity" evidence="10">
    <location>
        <begin position="171"/>
        <end position="189"/>
    </location>
</feature>
<evidence type="ECO:0000256" key="3">
    <source>
        <dbReference type="ARBA" id="ARBA00022475"/>
    </source>
</evidence>
<proteinExistence type="inferred from homology"/>
<evidence type="ECO:0000256" key="6">
    <source>
        <dbReference type="ARBA" id="ARBA00022989"/>
    </source>
</evidence>
<dbReference type="eggNOG" id="COG1826">
    <property type="taxonomic scope" value="Bacteria"/>
</dbReference>
<evidence type="ECO:0000256" key="5">
    <source>
        <dbReference type="ARBA" id="ARBA00022927"/>
    </source>
</evidence>
<dbReference type="EMBL" id="CP001804">
    <property type="protein sequence ID" value="ACY12717.1"/>
    <property type="molecule type" value="Genomic_DNA"/>
</dbReference>
<keyword evidence="5 9" id="KW-0653">Protein transport</keyword>
<dbReference type="Pfam" id="PF02416">
    <property type="entry name" value="TatA_B_E"/>
    <property type="match status" value="1"/>
</dbReference>
<evidence type="ECO:0000256" key="2">
    <source>
        <dbReference type="ARBA" id="ARBA00022448"/>
    </source>
</evidence>
<feature type="region of interest" description="Disordered" evidence="10">
    <location>
        <begin position="124"/>
        <end position="189"/>
    </location>
</feature>
<dbReference type="STRING" id="502025.Hoch_0076"/>
<keyword evidence="7 9" id="KW-0811">Translocation</keyword>
<dbReference type="OrthoDB" id="9810561at2"/>
<dbReference type="InterPro" id="IPR003369">
    <property type="entry name" value="TatA/B/E"/>
</dbReference>
<dbReference type="NCBIfam" id="TIGR01410">
    <property type="entry name" value="tatB"/>
    <property type="match status" value="1"/>
</dbReference>
<dbReference type="PRINTS" id="PR01506">
    <property type="entry name" value="TATBPROTEIN"/>
</dbReference>
<evidence type="ECO:0000256" key="8">
    <source>
        <dbReference type="ARBA" id="ARBA00023136"/>
    </source>
</evidence>
<keyword evidence="6 9" id="KW-1133">Transmembrane helix</keyword>
<comment type="subcellular location">
    <subcellularLocation>
        <location evidence="9">Cell inner membrane</location>
        <topology evidence="9">Single-pass membrane protein</topology>
    </subcellularLocation>
    <subcellularLocation>
        <location evidence="1">Membrane</location>
        <topology evidence="1">Single-pass membrane protein</topology>
    </subcellularLocation>
</comment>
<keyword evidence="12" id="KW-1185">Reference proteome</keyword>
<dbReference type="PANTHER" id="PTHR33162:SF1">
    <property type="entry name" value="SEC-INDEPENDENT PROTEIN TRANSLOCASE PROTEIN TATA, CHLOROPLASTIC"/>
    <property type="match status" value="1"/>
</dbReference>
<evidence type="ECO:0000256" key="4">
    <source>
        <dbReference type="ARBA" id="ARBA00022692"/>
    </source>
</evidence>
<evidence type="ECO:0000313" key="11">
    <source>
        <dbReference type="EMBL" id="ACY12717.1"/>
    </source>
</evidence>
<dbReference type="Proteomes" id="UP000001880">
    <property type="component" value="Chromosome"/>
</dbReference>
<dbReference type="KEGG" id="hoh:Hoch_0076"/>
<dbReference type="GO" id="GO:0008320">
    <property type="term" value="F:protein transmembrane transporter activity"/>
    <property type="evidence" value="ECO:0007669"/>
    <property type="project" value="UniProtKB-UniRule"/>
</dbReference>
<dbReference type="PANTHER" id="PTHR33162">
    <property type="entry name" value="SEC-INDEPENDENT PROTEIN TRANSLOCASE PROTEIN TATA, CHLOROPLASTIC"/>
    <property type="match status" value="1"/>
</dbReference>
<dbReference type="InterPro" id="IPR018448">
    <property type="entry name" value="TatB"/>
</dbReference>
<name>D0LGH1_HALO1</name>
<dbReference type="RefSeq" id="WP_012825344.1">
    <property type="nucleotide sequence ID" value="NC_013440.1"/>
</dbReference>
<feature type="compositionally biased region" description="Low complexity" evidence="10">
    <location>
        <begin position="124"/>
        <end position="140"/>
    </location>
</feature>
<keyword evidence="2 9" id="KW-0813">Transport</keyword>
<keyword evidence="9" id="KW-0997">Cell inner membrane</keyword>
<evidence type="ECO:0000256" key="7">
    <source>
        <dbReference type="ARBA" id="ARBA00023010"/>
    </source>
</evidence>